<reference evidence="4" key="1">
    <citation type="journal article" date="2020" name="Stud. Mycol.">
        <title>101 Dothideomycetes genomes: a test case for predicting lifestyles and emergence of pathogens.</title>
        <authorList>
            <person name="Haridas S."/>
            <person name="Albert R."/>
            <person name="Binder M."/>
            <person name="Bloem J."/>
            <person name="Labutti K."/>
            <person name="Salamov A."/>
            <person name="Andreopoulos B."/>
            <person name="Baker S."/>
            <person name="Barry K."/>
            <person name="Bills G."/>
            <person name="Bluhm B."/>
            <person name="Cannon C."/>
            <person name="Castanera R."/>
            <person name="Culley D."/>
            <person name="Daum C."/>
            <person name="Ezra D."/>
            <person name="Gonzalez J."/>
            <person name="Henrissat B."/>
            <person name="Kuo A."/>
            <person name="Liang C."/>
            <person name="Lipzen A."/>
            <person name="Lutzoni F."/>
            <person name="Magnuson J."/>
            <person name="Mondo S."/>
            <person name="Nolan M."/>
            <person name="Ohm R."/>
            <person name="Pangilinan J."/>
            <person name="Park H.-J."/>
            <person name="Ramirez L."/>
            <person name="Alfaro M."/>
            <person name="Sun H."/>
            <person name="Tritt A."/>
            <person name="Yoshinaga Y."/>
            <person name="Zwiers L.-H."/>
            <person name="Turgeon B."/>
            <person name="Goodwin S."/>
            <person name="Spatafora J."/>
            <person name="Crous P."/>
            <person name="Grigoriev I."/>
        </authorList>
    </citation>
    <scope>NUCLEOTIDE SEQUENCE</scope>
    <source>
        <strain evidence="4">Tuck. ex Michener</strain>
    </source>
</reference>
<comment type="similarity">
    <text evidence="1">Belongs to the short-chain dehydrogenases/reductases (SDR) family.</text>
</comment>
<organism evidence="4 5">
    <name type="scientific">Viridothelium virens</name>
    <name type="common">Speckled blister lichen</name>
    <name type="synonym">Trypethelium virens</name>
    <dbReference type="NCBI Taxonomy" id="1048519"/>
    <lineage>
        <taxon>Eukaryota</taxon>
        <taxon>Fungi</taxon>
        <taxon>Dikarya</taxon>
        <taxon>Ascomycota</taxon>
        <taxon>Pezizomycotina</taxon>
        <taxon>Dothideomycetes</taxon>
        <taxon>Dothideomycetes incertae sedis</taxon>
        <taxon>Trypetheliales</taxon>
        <taxon>Trypetheliaceae</taxon>
        <taxon>Viridothelium</taxon>
    </lineage>
</organism>
<evidence type="ECO:0000313" key="5">
    <source>
        <dbReference type="Proteomes" id="UP000800092"/>
    </source>
</evidence>
<evidence type="ECO:0000256" key="2">
    <source>
        <dbReference type="ARBA" id="ARBA00022857"/>
    </source>
</evidence>
<keyword evidence="3" id="KW-0560">Oxidoreductase</keyword>
<sequence>MSLNNKLAVVTGGSRGIGAAIALELAKRGADVLVTYTSNQSKAESVKDQITALGRRSAAIRADQSTIDVGKVVLKGLQESFGVGAERKLDILVINAGISSRTPTLDFELEKFTSFMNTNVRGPMLLVRDLAPFLSSTGRILANTSIVARHPAPDQDAYTASKAALEALVRQWAYTLPDHYKGVTANSFAPGPVVTDMMKGYEALFDKVKEDTPVDRRLGEVGDIADVVAWMAGEESRWITGQSIQLNGGRLML</sequence>
<keyword evidence="5" id="KW-1185">Reference proteome</keyword>
<dbReference type="InterPro" id="IPR036291">
    <property type="entry name" value="NAD(P)-bd_dom_sf"/>
</dbReference>
<keyword evidence="2" id="KW-0521">NADP</keyword>
<evidence type="ECO:0000313" key="4">
    <source>
        <dbReference type="EMBL" id="KAF2237657.1"/>
    </source>
</evidence>
<dbReference type="SUPFAM" id="SSF51735">
    <property type="entry name" value="NAD(P)-binding Rossmann-fold domains"/>
    <property type="match status" value="1"/>
</dbReference>
<dbReference type="InterPro" id="IPR020904">
    <property type="entry name" value="Sc_DH/Rdtase_CS"/>
</dbReference>
<evidence type="ECO:0000256" key="1">
    <source>
        <dbReference type="ARBA" id="ARBA00006484"/>
    </source>
</evidence>
<dbReference type="InterPro" id="IPR002347">
    <property type="entry name" value="SDR_fam"/>
</dbReference>
<dbReference type="PROSITE" id="PS00061">
    <property type="entry name" value="ADH_SHORT"/>
    <property type="match status" value="1"/>
</dbReference>
<accession>A0A6A6HHZ2</accession>
<dbReference type="PANTHER" id="PTHR48107:SF7">
    <property type="entry name" value="RE15974P"/>
    <property type="match status" value="1"/>
</dbReference>
<proteinExistence type="inferred from homology"/>
<dbReference type="EMBL" id="ML991779">
    <property type="protein sequence ID" value="KAF2237657.1"/>
    <property type="molecule type" value="Genomic_DNA"/>
</dbReference>
<dbReference type="PANTHER" id="PTHR48107">
    <property type="entry name" value="NADPH-DEPENDENT ALDEHYDE REDUCTASE-LIKE PROTEIN, CHLOROPLASTIC-RELATED"/>
    <property type="match status" value="1"/>
</dbReference>
<dbReference type="PRINTS" id="PR00080">
    <property type="entry name" value="SDRFAMILY"/>
</dbReference>
<gene>
    <name evidence="4" type="ORF">EV356DRAFT_510635</name>
</gene>
<dbReference type="Proteomes" id="UP000800092">
    <property type="component" value="Unassembled WGS sequence"/>
</dbReference>
<protein>
    <submittedName>
        <fullName evidence="4">3-ketoacyl-acyl carrier protein reductase</fullName>
    </submittedName>
</protein>
<dbReference type="Pfam" id="PF13561">
    <property type="entry name" value="adh_short_C2"/>
    <property type="match status" value="1"/>
</dbReference>
<dbReference type="FunFam" id="3.40.50.720:FF:000084">
    <property type="entry name" value="Short-chain dehydrogenase reductase"/>
    <property type="match status" value="1"/>
</dbReference>
<name>A0A6A6HHZ2_VIRVR</name>
<dbReference type="GO" id="GO:0016614">
    <property type="term" value="F:oxidoreductase activity, acting on CH-OH group of donors"/>
    <property type="evidence" value="ECO:0007669"/>
    <property type="project" value="UniProtKB-ARBA"/>
</dbReference>
<dbReference type="PRINTS" id="PR00081">
    <property type="entry name" value="GDHRDH"/>
</dbReference>
<dbReference type="AlphaFoldDB" id="A0A6A6HHZ2"/>
<evidence type="ECO:0000256" key="3">
    <source>
        <dbReference type="ARBA" id="ARBA00023002"/>
    </source>
</evidence>
<dbReference type="Gene3D" id="3.40.50.720">
    <property type="entry name" value="NAD(P)-binding Rossmann-like Domain"/>
    <property type="match status" value="1"/>
</dbReference>
<dbReference type="OrthoDB" id="47007at2759"/>